<name>A0A426YQW8_ENSVE</name>
<comment type="caution">
    <text evidence="2">The sequence shown here is derived from an EMBL/GenBank/DDBJ whole genome shotgun (WGS) entry which is preliminary data.</text>
</comment>
<evidence type="ECO:0000313" key="2">
    <source>
        <dbReference type="EMBL" id="RRT54095.1"/>
    </source>
</evidence>
<dbReference type="AlphaFoldDB" id="A0A426YQW8"/>
<evidence type="ECO:0000256" key="1">
    <source>
        <dbReference type="SAM" id="MobiDB-lite"/>
    </source>
</evidence>
<dbReference type="Proteomes" id="UP000287651">
    <property type="component" value="Unassembled WGS sequence"/>
</dbReference>
<evidence type="ECO:0000313" key="3">
    <source>
        <dbReference type="Proteomes" id="UP000287651"/>
    </source>
</evidence>
<reference evidence="2 3" key="1">
    <citation type="journal article" date="2014" name="Agronomy (Basel)">
        <title>A Draft Genome Sequence for Ensete ventricosum, the Drought-Tolerant Tree Against Hunger.</title>
        <authorList>
            <person name="Harrison J."/>
            <person name="Moore K.A."/>
            <person name="Paszkiewicz K."/>
            <person name="Jones T."/>
            <person name="Grant M."/>
            <person name="Ambacheew D."/>
            <person name="Muzemil S."/>
            <person name="Studholme D.J."/>
        </authorList>
    </citation>
    <scope>NUCLEOTIDE SEQUENCE [LARGE SCALE GENOMIC DNA]</scope>
</reference>
<accession>A0A426YQW8</accession>
<feature type="region of interest" description="Disordered" evidence="1">
    <location>
        <begin position="75"/>
        <end position="162"/>
    </location>
</feature>
<feature type="compositionally biased region" description="Basic and acidic residues" evidence="1">
    <location>
        <begin position="148"/>
        <end position="162"/>
    </location>
</feature>
<organism evidence="2 3">
    <name type="scientific">Ensete ventricosum</name>
    <name type="common">Abyssinian banana</name>
    <name type="synonym">Musa ensete</name>
    <dbReference type="NCBI Taxonomy" id="4639"/>
    <lineage>
        <taxon>Eukaryota</taxon>
        <taxon>Viridiplantae</taxon>
        <taxon>Streptophyta</taxon>
        <taxon>Embryophyta</taxon>
        <taxon>Tracheophyta</taxon>
        <taxon>Spermatophyta</taxon>
        <taxon>Magnoliopsida</taxon>
        <taxon>Liliopsida</taxon>
        <taxon>Zingiberales</taxon>
        <taxon>Musaceae</taxon>
        <taxon>Ensete</taxon>
    </lineage>
</organism>
<sequence length="214" mass="23749">MTTNGCDELRPPLGFDPVVIAHDFRFGSKCPRWTHRQRESDAFIPSFHLHRVCRNHISRENSLWSLIMEAVPERKDLHPDGGSSRRFLRRLEQPTVHHISPRRPGDRGPVLLHPSPAVGSEAPGDSEPSDVSEAEAFPPLNSAARGLNDSRKGIRGRKEAAGGRRAVLLPRDDARFQLLRALVVLLRCTHPAKVATACVPRRGDGEGEPPEDPN</sequence>
<proteinExistence type="predicted"/>
<dbReference type="EMBL" id="AMZH03010782">
    <property type="protein sequence ID" value="RRT54095.1"/>
    <property type="molecule type" value="Genomic_DNA"/>
</dbReference>
<gene>
    <name evidence="2" type="ORF">B296_00019942</name>
</gene>
<protein>
    <submittedName>
        <fullName evidence="2">Uncharacterized protein</fullName>
    </submittedName>
</protein>